<protein>
    <submittedName>
        <fullName evidence="2">Uncharacterized protein</fullName>
    </submittedName>
</protein>
<evidence type="ECO:0000313" key="2">
    <source>
        <dbReference type="EMBL" id="ABK34474.1"/>
    </source>
</evidence>
<evidence type="ECO:0000256" key="1">
    <source>
        <dbReference type="SAM" id="MobiDB-lite"/>
    </source>
</evidence>
<dbReference type="EMBL" id="DQ989628">
    <property type="protein sequence ID" value="ABK34474.1"/>
    <property type="molecule type" value="Genomic_DNA"/>
</dbReference>
<name>A0MLU5_ORYSI</name>
<feature type="region of interest" description="Disordered" evidence="1">
    <location>
        <begin position="94"/>
        <end position="116"/>
    </location>
</feature>
<reference evidence="2" key="1">
    <citation type="submission" date="2006-09" db="EMBL/GenBank/DDBJ databases">
        <title>Rapid Recent Genome Evolution in the Candidate pms1 Region Revealed by Comparative Sequence Analysis.</title>
        <authorList>
            <person name="Yu J."/>
            <person name="Fan Y."/>
            <person name="Li X."/>
            <person name="Zhang Q."/>
        </authorList>
    </citation>
    <scope>NUCLEOTIDE SEQUENCE</scope>
</reference>
<accession>A0MLU5</accession>
<organism evidence="2">
    <name type="scientific">Oryza sativa subsp. indica</name>
    <name type="common">Rice</name>
    <dbReference type="NCBI Taxonomy" id="39946"/>
    <lineage>
        <taxon>Eukaryota</taxon>
        <taxon>Viridiplantae</taxon>
        <taxon>Streptophyta</taxon>
        <taxon>Embryophyta</taxon>
        <taxon>Tracheophyta</taxon>
        <taxon>Spermatophyta</taxon>
        <taxon>Magnoliopsida</taxon>
        <taxon>Liliopsida</taxon>
        <taxon>Poales</taxon>
        <taxon>Poaceae</taxon>
        <taxon>BOP clade</taxon>
        <taxon>Oryzoideae</taxon>
        <taxon>Oryzeae</taxon>
        <taxon>Oryzinae</taxon>
        <taxon>Oryza</taxon>
        <taxon>Oryza sativa</taxon>
    </lineage>
</organism>
<proteinExistence type="predicted"/>
<dbReference type="AlphaFoldDB" id="A0MLU5"/>
<sequence>MRAFLTLLGGSTERPYLELLVWDLEATRECGLKTSNQTQPWVPLGPEDFTSIDGLYPPTPKVSKRPLDFLPENYRWAITRSFFPSSVACGFSGGGGVDQANSGTGEECPQDQWLLP</sequence>